<evidence type="ECO:0000256" key="5">
    <source>
        <dbReference type="ARBA" id="ARBA00022679"/>
    </source>
</evidence>
<keyword evidence="12" id="KW-1185">Reference proteome</keyword>
<dbReference type="SUPFAM" id="SSF55874">
    <property type="entry name" value="ATPase domain of HSP90 chaperone/DNA topoisomerase II/histidine kinase"/>
    <property type="match status" value="1"/>
</dbReference>
<dbReference type="Pfam" id="PF02518">
    <property type="entry name" value="HATPase_c"/>
    <property type="match status" value="1"/>
</dbReference>
<dbReference type="InterPro" id="IPR003661">
    <property type="entry name" value="HisK_dim/P_dom"/>
</dbReference>
<dbReference type="SUPFAM" id="SSF47384">
    <property type="entry name" value="Homodimeric domain of signal transducing histidine kinase"/>
    <property type="match status" value="1"/>
</dbReference>
<gene>
    <name evidence="11" type="ORF">FNH13_04235</name>
</gene>
<dbReference type="GO" id="GO:0000155">
    <property type="term" value="F:phosphorelay sensor kinase activity"/>
    <property type="evidence" value="ECO:0007669"/>
    <property type="project" value="InterPro"/>
</dbReference>
<dbReference type="Gene3D" id="3.30.565.10">
    <property type="entry name" value="Histidine kinase-like ATPase, C-terminal domain"/>
    <property type="match status" value="1"/>
</dbReference>
<dbReference type="SMART" id="SM00387">
    <property type="entry name" value="HATPase_c"/>
    <property type="match status" value="1"/>
</dbReference>
<dbReference type="CDD" id="cd00082">
    <property type="entry name" value="HisKA"/>
    <property type="match status" value="1"/>
</dbReference>
<feature type="domain" description="Histidine kinase" evidence="10">
    <location>
        <begin position="159"/>
        <end position="375"/>
    </location>
</feature>
<dbReference type="PANTHER" id="PTHR45453">
    <property type="entry name" value="PHOSPHATE REGULON SENSOR PROTEIN PHOR"/>
    <property type="match status" value="1"/>
</dbReference>
<dbReference type="PANTHER" id="PTHR45453:SF1">
    <property type="entry name" value="PHOSPHATE REGULON SENSOR PROTEIN PHOR"/>
    <property type="match status" value="1"/>
</dbReference>
<dbReference type="KEGG" id="orz:FNH13_04235"/>
<dbReference type="InterPro" id="IPR050351">
    <property type="entry name" value="BphY/WalK/GraS-like"/>
</dbReference>
<evidence type="ECO:0000313" key="12">
    <source>
        <dbReference type="Proteomes" id="UP000315395"/>
    </source>
</evidence>
<dbReference type="OrthoDB" id="9813151at2"/>
<dbReference type="PROSITE" id="PS50109">
    <property type="entry name" value="HIS_KIN"/>
    <property type="match status" value="1"/>
</dbReference>
<dbReference type="GO" id="GO:0005886">
    <property type="term" value="C:plasma membrane"/>
    <property type="evidence" value="ECO:0007669"/>
    <property type="project" value="UniProtKB-SubCell"/>
</dbReference>
<comment type="catalytic activity">
    <reaction evidence="1">
        <text>ATP + protein L-histidine = ADP + protein N-phospho-L-histidine.</text>
        <dbReference type="EC" id="2.7.13.3"/>
    </reaction>
</comment>
<evidence type="ECO:0000256" key="8">
    <source>
        <dbReference type="ARBA" id="ARBA00039401"/>
    </source>
</evidence>
<evidence type="ECO:0000256" key="9">
    <source>
        <dbReference type="SAM" id="MobiDB-lite"/>
    </source>
</evidence>
<keyword evidence="4" id="KW-0597">Phosphoprotein</keyword>
<comment type="subcellular location">
    <subcellularLocation>
        <location evidence="2">Cell membrane</location>
    </subcellularLocation>
</comment>
<dbReference type="InterPro" id="IPR005467">
    <property type="entry name" value="His_kinase_dom"/>
</dbReference>
<protein>
    <recommendedName>
        <fullName evidence="8">Sensor-like histidine kinase SenX3</fullName>
        <ecNumber evidence="3">2.7.13.3</ecNumber>
    </recommendedName>
</protein>
<evidence type="ECO:0000313" key="11">
    <source>
        <dbReference type="EMBL" id="QDO87644.1"/>
    </source>
</evidence>
<reference evidence="11 12" key="1">
    <citation type="submission" date="2019-07" db="EMBL/GenBank/DDBJ databases">
        <title>complete genome sequencing of Ornithinimicrobium sp. H23M54.</title>
        <authorList>
            <person name="Bae J.-W."/>
            <person name="Lee S.-Y."/>
        </authorList>
    </citation>
    <scope>NUCLEOTIDE SEQUENCE [LARGE SCALE GENOMIC DNA]</scope>
    <source>
        <strain evidence="11 12">H23M54</strain>
    </source>
</reference>
<name>A0A516G7Z1_9MICO</name>
<dbReference type="Gene3D" id="1.10.287.130">
    <property type="match status" value="1"/>
</dbReference>
<dbReference type="Proteomes" id="UP000315395">
    <property type="component" value="Chromosome"/>
</dbReference>
<dbReference type="InterPro" id="IPR003594">
    <property type="entry name" value="HATPase_dom"/>
</dbReference>
<dbReference type="PRINTS" id="PR00344">
    <property type="entry name" value="BCTRLSENSOR"/>
</dbReference>
<dbReference type="RefSeq" id="WP_143782321.1">
    <property type="nucleotide sequence ID" value="NZ_CP041616.1"/>
</dbReference>
<dbReference type="AlphaFoldDB" id="A0A516G7Z1"/>
<sequence>MDVLTAGALGVVCGLALAAIATFLVRLHERRQRPPLPANPPEPQVPGGVTDVLAVLRDGAIVLDASGTVVRTSASAVAHGLVRGTTLTHAELRALAVQVQRDGIIRDVELELARGPLGQGMMLMGVRVAPIGRDLVLALVDDRTKARRVEEVRRDFVVNVSHELKTPVGGLALLAEAVEGAADDPVAVQRFARRMKVESTRLTRLVSEIVDLSRLQTADLTDPLVPVDVGECADEAVEHTRVVAGERRLTLSRDTRDDVLVHGDAELVTTAIRNLITNAINYSEDGSPIAVVCRRREDLVEVSVTDQGQGISPGDQERIFERFYRVDAARSRATGGTGLGLSIVKHICANLGGDVVVWSQLGQGSTFTVRLPAAHLTGEPPSPQTPGPTQNARSAAPPVASGRVPAQPTPHHTIPAMRPNEE</sequence>
<dbReference type="FunFam" id="3.30.565.10:FF:000006">
    <property type="entry name" value="Sensor histidine kinase WalK"/>
    <property type="match status" value="1"/>
</dbReference>
<dbReference type="CDD" id="cd00075">
    <property type="entry name" value="HATPase"/>
    <property type="match status" value="1"/>
</dbReference>
<dbReference type="SMART" id="SM00388">
    <property type="entry name" value="HisKA"/>
    <property type="match status" value="1"/>
</dbReference>
<keyword evidence="7" id="KW-0902">Two-component regulatory system</keyword>
<organism evidence="11 12">
    <name type="scientific">Ornithinimicrobium ciconiae</name>
    <dbReference type="NCBI Taxonomy" id="2594265"/>
    <lineage>
        <taxon>Bacteria</taxon>
        <taxon>Bacillati</taxon>
        <taxon>Actinomycetota</taxon>
        <taxon>Actinomycetes</taxon>
        <taxon>Micrococcales</taxon>
        <taxon>Ornithinimicrobiaceae</taxon>
        <taxon>Ornithinimicrobium</taxon>
    </lineage>
</organism>
<accession>A0A516G7Z1</accession>
<dbReference type="InterPro" id="IPR036890">
    <property type="entry name" value="HATPase_C_sf"/>
</dbReference>
<keyword evidence="6 11" id="KW-0418">Kinase</keyword>
<dbReference type="Pfam" id="PF00512">
    <property type="entry name" value="HisKA"/>
    <property type="match status" value="1"/>
</dbReference>
<proteinExistence type="predicted"/>
<dbReference type="InterPro" id="IPR036097">
    <property type="entry name" value="HisK_dim/P_sf"/>
</dbReference>
<evidence type="ECO:0000256" key="6">
    <source>
        <dbReference type="ARBA" id="ARBA00022777"/>
    </source>
</evidence>
<dbReference type="GO" id="GO:0016036">
    <property type="term" value="P:cellular response to phosphate starvation"/>
    <property type="evidence" value="ECO:0007669"/>
    <property type="project" value="TreeGrafter"/>
</dbReference>
<dbReference type="GO" id="GO:0004721">
    <property type="term" value="F:phosphoprotein phosphatase activity"/>
    <property type="evidence" value="ECO:0007669"/>
    <property type="project" value="TreeGrafter"/>
</dbReference>
<evidence type="ECO:0000256" key="1">
    <source>
        <dbReference type="ARBA" id="ARBA00000085"/>
    </source>
</evidence>
<keyword evidence="5" id="KW-0808">Transferase</keyword>
<dbReference type="InterPro" id="IPR004358">
    <property type="entry name" value="Sig_transdc_His_kin-like_C"/>
</dbReference>
<evidence type="ECO:0000259" key="10">
    <source>
        <dbReference type="PROSITE" id="PS50109"/>
    </source>
</evidence>
<evidence type="ECO:0000256" key="4">
    <source>
        <dbReference type="ARBA" id="ARBA00022553"/>
    </source>
</evidence>
<dbReference type="EC" id="2.7.13.3" evidence="3"/>
<evidence type="ECO:0000256" key="7">
    <source>
        <dbReference type="ARBA" id="ARBA00023012"/>
    </source>
</evidence>
<feature type="region of interest" description="Disordered" evidence="9">
    <location>
        <begin position="374"/>
        <end position="422"/>
    </location>
</feature>
<evidence type="ECO:0000256" key="2">
    <source>
        <dbReference type="ARBA" id="ARBA00004236"/>
    </source>
</evidence>
<dbReference type="EMBL" id="CP041616">
    <property type="protein sequence ID" value="QDO87644.1"/>
    <property type="molecule type" value="Genomic_DNA"/>
</dbReference>
<evidence type="ECO:0000256" key="3">
    <source>
        <dbReference type="ARBA" id="ARBA00012438"/>
    </source>
</evidence>